<dbReference type="OrthoDB" id="9782675at2"/>
<dbReference type="Gene3D" id="3.20.20.120">
    <property type="entry name" value="Enolase-like C-terminal domain"/>
    <property type="match status" value="1"/>
</dbReference>
<protein>
    <submittedName>
        <fullName evidence="5">Mandelate racemase/muconate lactonizing enzyme family protein</fullName>
    </submittedName>
</protein>
<dbReference type="InterPro" id="IPR029017">
    <property type="entry name" value="Enolase-like_N"/>
</dbReference>
<evidence type="ECO:0000313" key="6">
    <source>
        <dbReference type="Proteomes" id="UP000283587"/>
    </source>
</evidence>
<dbReference type="SMART" id="SM00922">
    <property type="entry name" value="MR_MLE"/>
    <property type="match status" value="1"/>
</dbReference>
<dbReference type="AlphaFoldDB" id="A0A418ZXX1"/>
<accession>A0A418ZXX1</accession>
<dbReference type="SFLD" id="SFLDS00001">
    <property type="entry name" value="Enolase"/>
    <property type="match status" value="1"/>
</dbReference>
<dbReference type="PANTHER" id="PTHR13794">
    <property type="entry name" value="ENOLASE SUPERFAMILY, MANDELATE RACEMASE"/>
    <property type="match status" value="1"/>
</dbReference>
<dbReference type="GO" id="GO:0016052">
    <property type="term" value="P:carbohydrate catabolic process"/>
    <property type="evidence" value="ECO:0007669"/>
    <property type="project" value="TreeGrafter"/>
</dbReference>
<dbReference type="Pfam" id="PF02746">
    <property type="entry name" value="MR_MLE_N"/>
    <property type="match status" value="1"/>
</dbReference>
<dbReference type="Gene3D" id="3.30.390.10">
    <property type="entry name" value="Enolase-like, N-terminal domain"/>
    <property type="match status" value="1"/>
</dbReference>
<dbReference type="InterPro" id="IPR013342">
    <property type="entry name" value="Mandelate_racemase_C"/>
</dbReference>
<dbReference type="SUPFAM" id="SSF54826">
    <property type="entry name" value="Enolase N-terminal domain-like"/>
    <property type="match status" value="1"/>
</dbReference>
<organism evidence="5 6">
    <name type="scientific">Paracoccus siganidrum</name>
    <dbReference type="NCBI Taxonomy" id="1276757"/>
    <lineage>
        <taxon>Bacteria</taxon>
        <taxon>Pseudomonadati</taxon>
        <taxon>Pseudomonadota</taxon>
        <taxon>Alphaproteobacteria</taxon>
        <taxon>Rhodobacterales</taxon>
        <taxon>Paracoccaceae</taxon>
        <taxon>Paracoccus</taxon>
    </lineage>
</organism>
<dbReference type="GO" id="GO:0000287">
    <property type="term" value="F:magnesium ion binding"/>
    <property type="evidence" value="ECO:0007669"/>
    <property type="project" value="TreeGrafter"/>
</dbReference>
<evidence type="ECO:0000256" key="1">
    <source>
        <dbReference type="ARBA" id="ARBA00001946"/>
    </source>
</evidence>
<dbReference type="RefSeq" id="WP_119900504.1">
    <property type="nucleotide sequence ID" value="NZ_QZEW01000114.1"/>
</dbReference>
<dbReference type="InterPro" id="IPR046945">
    <property type="entry name" value="RHMD-like"/>
</dbReference>
<keyword evidence="3" id="KW-0460">Magnesium</keyword>
<dbReference type="InterPro" id="IPR013341">
    <property type="entry name" value="Mandelate_racemase_N_dom"/>
</dbReference>
<evidence type="ECO:0000259" key="4">
    <source>
        <dbReference type="SMART" id="SM00922"/>
    </source>
</evidence>
<dbReference type="CDD" id="cd03316">
    <property type="entry name" value="MR_like"/>
    <property type="match status" value="1"/>
</dbReference>
<dbReference type="InterPro" id="IPR029065">
    <property type="entry name" value="Enolase_C-like"/>
</dbReference>
<proteinExistence type="predicted"/>
<dbReference type="EMBL" id="QZEW01000114">
    <property type="protein sequence ID" value="RJL05346.1"/>
    <property type="molecule type" value="Genomic_DNA"/>
</dbReference>
<sequence length="371" mass="40804">MTYDLKIEKIEIAACALSLDKPIRLGTVEVRTRDYICLRVHTNAGIIGNAIGYRSGSMLAESLNMLAPRLLGQNPLMRRAIGHGLESAFIPSRAAYLRAVSLIDIALWDITAKHAALPLYKLLGGERKSVQAVPVLGFNYAERPVDDIRAEMDQHGSAGTRLIKVMIKGNDALANSRYIRALAQHGGDDVALAVDTHWSWRTITEAFETCRRIDDCGLAFIEDPFLPQQTHLLRNLRDKLRTPLACGEDVLDLYSYLELARSVDILRVDATSNGGISAAMDAIAVAQACGRQTLPHVFPYLHLHLACAKALVMAVEYIPEHTGTDPVRQLLNDFPTISGGDFQISDQPGAGCELRWQNVVQHAAQTFSIEL</sequence>
<comment type="caution">
    <text evidence="5">The sequence shown here is derived from an EMBL/GenBank/DDBJ whole genome shotgun (WGS) entry which is preliminary data.</text>
</comment>
<keyword evidence="6" id="KW-1185">Reference proteome</keyword>
<dbReference type="SUPFAM" id="SSF51604">
    <property type="entry name" value="Enolase C-terminal domain-like"/>
    <property type="match status" value="1"/>
</dbReference>
<name>A0A418ZXX1_9RHOB</name>
<dbReference type="Pfam" id="PF13378">
    <property type="entry name" value="MR_MLE_C"/>
    <property type="match status" value="1"/>
</dbReference>
<evidence type="ECO:0000256" key="3">
    <source>
        <dbReference type="ARBA" id="ARBA00022842"/>
    </source>
</evidence>
<reference evidence="6" key="1">
    <citation type="submission" date="2018-09" db="EMBL/GenBank/DDBJ databases">
        <title>Paracoccus onubensis nov. sp. a moderate halophilic bacterium isolated from Gruta de las Maravillas (Aracena, Spain).</title>
        <authorList>
            <person name="Jurado V."/>
            <person name="Gutierrez-Patricio S."/>
            <person name="Gonzalez-Pimentel J.L."/>
            <person name="Miller A.Z."/>
            <person name="Laiz L."/>
            <person name="Saiz-Jimenez C."/>
        </authorList>
    </citation>
    <scope>NUCLEOTIDE SEQUENCE [LARGE SCALE GENOMIC DNA]</scope>
    <source>
        <strain evidence="6">DSM 26381</strain>
    </source>
</reference>
<dbReference type="PANTHER" id="PTHR13794:SF58">
    <property type="entry name" value="MITOCHONDRIAL ENOLASE SUPERFAMILY MEMBER 1"/>
    <property type="match status" value="1"/>
</dbReference>
<keyword evidence="2" id="KW-0479">Metal-binding</keyword>
<dbReference type="InterPro" id="IPR036849">
    <property type="entry name" value="Enolase-like_C_sf"/>
</dbReference>
<dbReference type="Proteomes" id="UP000283587">
    <property type="component" value="Unassembled WGS sequence"/>
</dbReference>
<evidence type="ECO:0000313" key="5">
    <source>
        <dbReference type="EMBL" id="RJL05346.1"/>
    </source>
</evidence>
<evidence type="ECO:0000256" key="2">
    <source>
        <dbReference type="ARBA" id="ARBA00022723"/>
    </source>
</evidence>
<dbReference type="GO" id="GO:0016836">
    <property type="term" value="F:hydro-lyase activity"/>
    <property type="evidence" value="ECO:0007669"/>
    <property type="project" value="TreeGrafter"/>
</dbReference>
<comment type="cofactor">
    <cofactor evidence="1">
        <name>Mg(2+)</name>
        <dbReference type="ChEBI" id="CHEBI:18420"/>
    </cofactor>
</comment>
<feature type="domain" description="Mandelate racemase/muconate lactonizing enzyme C-terminal" evidence="4">
    <location>
        <begin position="145"/>
        <end position="243"/>
    </location>
</feature>
<gene>
    <name evidence="5" type="ORF">D3P05_19780</name>
</gene>